<sequence length="84" mass="9965">MMRRIGKKVRRLQFLRLCKCVVLFFPSDCEDILPSLRCHVMCMNFVGSIYYSSQAFLSPHLGRDMATFFSVPLRDLERLRVDRF</sequence>
<protein>
    <submittedName>
        <fullName evidence="2">Putative secreted protein</fullName>
    </submittedName>
</protein>
<reference evidence="2" key="1">
    <citation type="submission" date="2014-03" db="EMBL/GenBank/DDBJ databases">
        <title>The sialotranscriptome of Amblyomma triste, Amblyomma parvum and Amblyomma cajennense ticks, uncovered by 454-based RNA-seq.</title>
        <authorList>
            <person name="Garcia G.R."/>
            <person name="Gardinassi L.G."/>
            <person name="Ribeiro J.M."/>
            <person name="Anatriello E."/>
            <person name="Ferreira B.R."/>
            <person name="Moreira H.N."/>
            <person name="Mafra C."/>
            <person name="Olegario M.M."/>
            <person name="Szabo P.J."/>
            <person name="Miranda-Santos I.K."/>
            <person name="Maruyama S.R."/>
        </authorList>
    </citation>
    <scope>NUCLEOTIDE SEQUENCE</scope>
    <source>
        <strain evidence="2">Mato Grasso do Sul</strain>
        <tissue evidence="2">Salivary glands</tissue>
    </source>
</reference>
<accession>A0A023G3P7</accession>
<feature type="chain" id="PRO_5001521625" evidence="1">
    <location>
        <begin position="30"/>
        <end position="84"/>
    </location>
</feature>
<dbReference type="EMBL" id="GBBM01007953">
    <property type="protein sequence ID" value="JAC27465.1"/>
    <property type="molecule type" value="mRNA"/>
</dbReference>
<evidence type="ECO:0000256" key="1">
    <source>
        <dbReference type="SAM" id="SignalP"/>
    </source>
</evidence>
<keyword evidence="1" id="KW-0732">Signal</keyword>
<organism evidence="2">
    <name type="scientific">Amblyomma triste</name>
    <name type="common">Neotropical tick</name>
    <dbReference type="NCBI Taxonomy" id="251400"/>
    <lineage>
        <taxon>Eukaryota</taxon>
        <taxon>Metazoa</taxon>
        <taxon>Ecdysozoa</taxon>
        <taxon>Arthropoda</taxon>
        <taxon>Chelicerata</taxon>
        <taxon>Arachnida</taxon>
        <taxon>Acari</taxon>
        <taxon>Parasitiformes</taxon>
        <taxon>Ixodida</taxon>
        <taxon>Ixodoidea</taxon>
        <taxon>Ixodidae</taxon>
        <taxon>Amblyomminae</taxon>
        <taxon>Amblyomma</taxon>
    </lineage>
</organism>
<name>A0A023G3P7_AMBTT</name>
<dbReference type="AlphaFoldDB" id="A0A023G3P7"/>
<feature type="signal peptide" evidence="1">
    <location>
        <begin position="1"/>
        <end position="29"/>
    </location>
</feature>
<evidence type="ECO:0000313" key="2">
    <source>
        <dbReference type="EMBL" id="JAC27465.1"/>
    </source>
</evidence>
<proteinExistence type="evidence at transcript level"/>